<sequence>MAKDPVLYVIACGGRPAADLPPFVEGLRRGGWTVCVVSTPSGVKFLDVDRLAELTGFPVRSQYKQPDEPDVLPPADAFAVVPATFNTVNKWAHGISDTLALGLLNEAVGLGRPIIAAPWPNEALARHPVFVRSVAELRDWGVTVLLDEARLPTPDSGDDLRGVFPWPEIQQSLAELRARLPG</sequence>
<dbReference type="InterPro" id="IPR003382">
    <property type="entry name" value="Flavoprotein"/>
</dbReference>
<dbReference type="OrthoDB" id="161343at2"/>
<feature type="domain" description="Flavoprotein" evidence="1">
    <location>
        <begin position="9"/>
        <end position="137"/>
    </location>
</feature>
<reference evidence="2 3" key="1">
    <citation type="submission" date="2017-06" db="EMBL/GenBank/DDBJ databases">
        <authorList>
            <person name="Kim H.J."/>
            <person name="Triplett B.A."/>
        </authorList>
    </citation>
    <scope>NUCLEOTIDE SEQUENCE [LARGE SCALE GENOMIC DNA]</scope>
    <source>
        <strain evidence="2 3">DSM 44715</strain>
    </source>
</reference>
<dbReference type="GO" id="GO:0071513">
    <property type="term" value="C:phosphopantothenoylcysteine decarboxylase complex"/>
    <property type="evidence" value="ECO:0007669"/>
    <property type="project" value="TreeGrafter"/>
</dbReference>
<dbReference type="PANTHER" id="PTHR14359:SF6">
    <property type="entry name" value="PHOSPHOPANTOTHENOYLCYSTEINE DECARBOXYLASE"/>
    <property type="match status" value="1"/>
</dbReference>
<protein>
    <submittedName>
        <fullName evidence="2">Flavoprotein</fullName>
    </submittedName>
</protein>
<dbReference type="EMBL" id="FZOR01000018">
    <property type="protein sequence ID" value="SNT18207.1"/>
    <property type="molecule type" value="Genomic_DNA"/>
</dbReference>
<evidence type="ECO:0000259" key="1">
    <source>
        <dbReference type="Pfam" id="PF02441"/>
    </source>
</evidence>
<evidence type="ECO:0000313" key="2">
    <source>
        <dbReference type="EMBL" id="SNT18207.1"/>
    </source>
</evidence>
<dbReference type="SUPFAM" id="SSF52507">
    <property type="entry name" value="Homo-oligomeric flavin-containing Cys decarboxylases, HFCD"/>
    <property type="match status" value="1"/>
</dbReference>
<dbReference type="InterPro" id="IPR036551">
    <property type="entry name" value="Flavin_trans-like"/>
</dbReference>
<dbReference type="GO" id="GO:0004633">
    <property type="term" value="F:phosphopantothenoylcysteine decarboxylase activity"/>
    <property type="evidence" value="ECO:0007669"/>
    <property type="project" value="TreeGrafter"/>
</dbReference>
<dbReference type="PANTHER" id="PTHR14359">
    <property type="entry name" value="HOMO-OLIGOMERIC FLAVIN CONTAINING CYS DECARBOXYLASE FAMILY"/>
    <property type="match status" value="1"/>
</dbReference>
<dbReference type="Gene3D" id="3.40.50.1950">
    <property type="entry name" value="Flavin prenyltransferase-like"/>
    <property type="match status" value="1"/>
</dbReference>
<dbReference type="AlphaFoldDB" id="A0A239KIM5"/>
<accession>A0A239KIM5</accession>
<keyword evidence="3" id="KW-1185">Reference proteome</keyword>
<organism evidence="2 3">
    <name type="scientific">Actinomadura meyerae</name>
    <dbReference type="NCBI Taxonomy" id="240840"/>
    <lineage>
        <taxon>Bacteria</taxon>
        <taxon>Bacillati</taxon>
        <taxon>Actinomycetota</taxon>
        <taxon>Actinomycetes</taxon>
        <taxon>Streptosporangiales</taxon>
        <taxon>Thermomonosporaceae</taxon>
        <taxon>Actinomadura</taxon>
    </lineage>
</organism>
<dbReference type="Pfam" id="PF02441">
    <property type="entry name" value="Flavoprotein"/>
    <property type="match status" value="1"/>
</dbReference>
<name>A0A239KIM5_9ACTN</name>
<proteinExistence type="predicted"/>
<dbReference type="GO" id="GO:0015937">
    <property type="term" value="P:coenzyme A biosynthetic process"/>
    <property type="evidence" value="ECO:0007669"/>
    <property type="project" value="TreeGrafter"/>
</dbReference>
<dbReference type="RefSeq" id="WP_089327521.1">
    <property type="nucleotide sequence ID" value="NZ_FZOR01000018.1"/>
</dbReference>
<dbReference type="Proteomes" id="UP000198318">
    <property type="component" value="Unassembled WGS sequence"/>
</dbReference>
<gene>
    <name evidence="2" type="ORF">SAMN05443665_101875</name>
</gene>
<evidence type="ECO:0000313" key="3">
    <source>
        <dbReference type="Proteomes" id="UP000198318"/>
    </source>
</evidence>
<dbReference type="GO" id="GO:0010181">
    <property type="term" value="F:FMN binding"/>
    <property type="evidence" value="ECO:0007669"/>
    <property type="project" value="TreeGrafter"/>
</dbReference>